<dbReference type="RefSeq" id="WP_176071172.1">
    <property type="nucleotide sequence ID" value="NZ_JABWMJ010000012.1"/>
</dbReference>
<dbReference type="AlphaFoldDB" id="A0A7Y6NS36"/>
<sequence length="691" mass="72643">MKTMKFKPTLIAAACIAITACGGGSSNGTVSGAAADDTKTALAVIGGGTSTVLADGREVTLKMVSETRVNRNVYDYVYNIVLKNNATALTNGVATLTGAGNGTTVLKGTVPLGEVEASGTVSPYGTITLRHDRAVAFNAGALVWSVTNSTAPVNRLSIPTDVASAASKIANDPQVRALLDEQSTPAMTKYRWNTFLELVRVPSPSREEYRSAAEIHSRMVNEWGFSPSEVMTRNDGFLAGSDVNIVDGLPVYNACVQIKGSYSSRPDAQSYKGQFPKVVLEGHIDVVNPETQPPASDPWNHIKLQPYAQAVVETPAQLAAIPAELAFNTAGRIVEDANYNVASQWFANSTAAQNGGGVRIYVPGYIDMMSSTVNGFLLASAMKRHGIKPVYDIWVCGSAGEEGKGNLAGMKQLYGFEQDLGTGSNPLNVVANFGLEGGGILNFLGSYRYEMKFSAPTNPGPNQPSAVEAMAATIARIADVKTPDELRPGAPRTTYTVGRASCEPVPAGSTVVPSCSLEVDMRSPKVETLNEIRDVIVPLFQAGVTAENARVGVANGTPQGIGLQQMWYGLRPAYVATSYDSPATYAGLQSAIATGQSTSTTVSTGSSSINDNVPANTGIPTYQFSLNSTAAGAGTHAFWEWATRGNPATEVSKMHRVLTGILTVAGFHAADGTIVQPATGPIGRRTREAAR</sequence>
<evidence type="ECO:0000256" key="1">
    <source>
        <dbReference type="SAM" id="SignalP"/>
    </source>
</evidence>
<keyword evidence="3" id="KW-1185">Reference proteome</keyword>
<evidence type="ECO:0000313" key="2">
    <source>
        <dbReference type="EMBL" id="NUZ08337.1"/>
    </source>
</evidence>
<dbReference type="Gene3D" id="3.40.630.10">
    <property type="entry name" value="Zn peptidases"/>
    <property type="match status" value="1"/>
</dbReference>
<comment type="caution">
    <text evidence="2">The sequence shown here is derived from an EMBL/GenBank/DDBJ whole genome shotgun (WGS) entry which is preliminary data.</text>
</comment>
<organism evidence="2 3">
    <name type="scientific">Piscinibacter koreensis</name>
    <dbReference type="NCBI Taxonomy" id="2742824"/>
    <lineage>
        <taxon>Bacteria</taxon>
        <taxon>Pseudomonadati</taxon>
        <taxon>Pseudomonadota</taxon>
        <taxon>Betaproteobacteria</taxon>
        <taxon>Burkholderiales</taxon>
        <taxon>Sphaerotilaceae</taxon>
        <taxon>Piscinibacter</taxon>
    </lineage>
</organism>
<dbReference type="PROSITE" id="PS51257">
    <property type="entry name" value="PROKAR_LIPOPROTEIN"/>
    <property type="match status" value="1"/>
</dbReference>
<keyword evidence="2" id="KW-0378">Hydrolase</keyword>
<dbReference type="Proteomes" id="UP000529637">
    <property type="component" value="Unassembled WGS sequence"/>
</dbReference>
<dbReference type="EMBL" id="JABWMJ010000012">
    <property type="protein sequence ID" value="NUZ08337.1"/>
    <property type="molecule type" value="Genomic_DNA"/>
</dbReference>
<name>A0A7Y6NS36_9BURK</name>
<proteinExistence type="predicted"/>
<accession>A0A7Y6NS36</accession>
<dbReference type="SUPFAM" id="SSF53187">
    <property type="entry name" value="Zn-dependent exopeptidases"/>
    <property type="match status" value="1"/>
</dbReference>
<reference evidence="2 3" key="1">
    <citation type="submission" date="2020-06" db="EMBL/GenBank/DDBJ databases">
        <title>Schlegella sp. ID0723 isolated from air conditioner.</title>
        <authorList>
            <person name="Kim D.Y."/>
            <person name="Kim D.-U."/>
        </authorList>
    </citation>
    <scope>NUCLEOTIDE SEQUENCE [LARGE SCALE GENOMIC DNA]</scope>
    <source>
        <strain evidence="2 3">ID0723</strain>
    </source>
</reference>
<dbReference type="GO" id="GO:0016787">
    <property type="term" value="F:hydrolase activity"/>
    <property type="evidence" value="ECO:0007669"/>
    <property type="project" value="UniProtKB-KW"/>
</dbReference>
<feature type="signal peptide" evidence="1">
    <location>
        <begin position="1"/>
        <end position="22"/>
    </location>
</feature>
<evidence type="ECO:0000313" key="3">
    <source>
        <dbReference type="Proteomes" id="UP000529637"/>
    </source>
</evidence>
<keyword evidence="1" id="KW-0732">Signal</keyword>
<gene>
    <name evidence="2" type="ORF">HQN59_21525</name>
</gene>
<feature type="chain" id="PRO_5031566577" evidence="1">
    <location>
        <begin position="23"/>
        <end position="691"/>
    </location>
</feature>
<protein>
    <submittedName>
        <fullName evidence="2">M20/M25/M40 family metallo-hydrolase</fullName>
    </submittedName>
</protein>